<reference evidence="3" key="1">
    <citation type="journal article" date="2019" name="Int. J. Syst. Evol. Microbiol.">
        <title>The Global Catalogue of Microorganisms (GCM) 10K type strain sequencing project: providing services to taxonomists for standard genome sequencing and annotation.</title>
        <authorList>
            <consortium name="The Broad Institute Genomics Platform"/>
            <consortium name="The Broad Institute Genome Sequencing Center for Infectious Disease"/>
            <person name="Wu L."/>
            <person name="Ma J."/>
        </authorList>
    </citation>
    <scope>NUCLEOTIDE SEQUENCE [LARGE SCALE GENOMIC DNA]</scope>
    <source>
        <strain evidence="3">KCTC 13128</strain>
    </source>
</reference>
<feature type="compositionally biased region" description="Basic and acidic residues" evidence="1">
    <location>
        <begin position="93"/>
        <end position="110"/>
    </location>
</feature>
<comment type="caution">
    <text evidence="2">The sequence shown here is derived from an EMBL/GenBank/DDBJ whole genome shotgun (WGS) entry which is preliminary data.</text>
</comment>
<evidence type="ECO:0000256" key="1">
    <source>
        <dbReference type="SAM" id="MobiDB-lite"/>
    </source>
</evidence>
<proteinExistence type="predicted"/>
<dbReference type="RefSeq" id="WP_390267754.1">
    <property type="nucleotide sequence ID" value="NZ_JBHRSA010000004.1"/>
</dbReference>
<feature type="compositionally biased region" description="Polar residues" evidence="1">
    <location>
        <begin position="72"/>
        <end position="91"/>
    </location>
</feature>
<dbReference type="Gene3D" id="3.30.1490.480">
    <property type="entry name" value="Endolytic murein transglycosylase"/>
    <property type="match status" value="1"/>
</dbReference>
<organism evidence="2 3">
    <name type="scientific">Virgibacillus xinjiangensis</name>
    <dbReference type="NCBI Taxonomy" id="393090"/>
    <lineage>
        <taxon>Bacteria</taxon>
        <taxon>Bacillati</taxon>
        <taxon>Bacillota</taxon>
        <taxon>Bacilli</taxon>
        <taxon>Bacillales</taxon>
        <taxon>Bacillaceae</taxon>
        <taxon>Virgibacillus</taxon>
    </lineage>
</organism>
<evidence type="ECO:0008006" key="4">
    <source>
        <dbReference type="Google" id="ProtNLM"/>
    </source>
</evidence>
<evidence type="ECO:0000313" key="3">
    <source>
        <dbReference type="Proteomes" id="UP001595279"/>
    </source>
</evidence>
<sequence>MKQPIQAFAIGLFVAGVLMLAGNYVYPAPQDTVNSASIEELIKIVEDEGYHVLTESEYITYSVQKDAHGQSAEATDNQSEPGKNDGSTDQPDTNDKTEESSEPEKDDKNTGEPITLAIEPGMASSDVSFMLEKEGIVEDSKEFNTYLNKHDFSPYIQIGDVEVSSNMSFYEIAVKITQ</sequence>
<gene>
    <name evidence="2" type="ORF">ACFOGI_02220</name>
</gene>
<evidence type="ECO:0000313" key="2">
    <source>
        <dbReference type="EMBL" id="MFC3039070.1"/>
    </source>
</evidence>
<name>A0ABV7CS82_9BACI</name>
<dbReference type="Proteomes" id="UP001595279">
    <property type="component" value="Unassembled WGS sequence"/>
</dbReference>
<dbReference type="EMBL" id="JBHRSA010000004">
    <property type="protein sequence ID" value="MFC3039070.1"/>
    <property type="molecule type" value="Genomic_DNA"/>
</dbReference>
<keyword evidence="3" id="KW-1185">Reference proteome</keyword>
<feature type="region of interest" description="Disordered" evidence="1">
    <location>
        <begin position="66"/>
        <end position="113"/>
    </location>
</feature>
<accession>A0ABV7CS82</accession>
<protein>
    <recommendedName>
        <fullName evidence="4">YceG-like family protein</fullName>
    </recommendedName>
</protein>